<organism evidence="9 10">
    <name type="scientific">Phytopseudomonas argentinensis</name>
    <dbReference type="NCBI Taxonomy" id="289370"/>
    <lineage>
        <taxon>Bacteria</taxon>
        <taxon>Pseudomonadati</taxon>
        <taxon>Pseudomonadota</taxon>
        <taxon>Gammaproteobacteria</taxon>
        <taxon>Pseudomonadales</taxon>
        <taxon>Pseudomonadaceae</taxon>
        <taxon>Phytopseudomonas</taxon>
    </lineage>
</organism>
<evidence type="ECO:0000313" key="10">
    <source>
        <dbReference type="Proteomes" id="UP000183018"/>
    </source>
</evidence>
<comment type="similarity">
    <text evidence="1">Belongs to the alpha-carbonic anhydrase family.</text>
</comment>
<evidence type="ECO:0000256" key="2">
    <source>
        <dbReference type="ARBA" id="ARBA00012925"/>
    </source>
</evidence>
<proteinExistence type="inferred from homology"/>
<reference evidence="10" key="1">
    <citation type="submission" date="2016-10" db="EMBL/GenBank/DDBJ databases">
        <authorList>
            <person name="Varghese N."/>
            <person name="Submissions S."/>
        </authorList>
    </citation>
    <scope>NUCLEOTIDE SEQUENCE [LARGE SCALE GENOMIC DNA]</scope>
    <source>
        <strain evidence="10">LMG 22563</strain>
    </source>
</reference>
<keyword evidence="7" id="KW-0732">Signal</keyword>
<dbReference type="InterPro" id="IPR041891">
    <property type="entry name" value="Alpha_CA_prokaryot-like"/>
</dbReference>
<dbReference type="EMBL" id="FORC01000001">
    <property type="protein sequence ID" value="SFI47285.1"/>
    <property type="molecule type" value="Genomic_DNA"/>
</dbReference>
<dbReference type="InterPro" id="IPR023561">
    <property type="entry name" value="Carbonic_anhydrase_a-class"/>
</dbReference>
<evidence type="ECO:0000256" key="7">
    <source>
        <dbReference type="SAM" id="SignalP"/>
    </source>
</evidence>
<dbReference type="EC" id="4.2.1.1" evidence="2"/>
<dbReference type="InterPro" id="IPR036398">
    <property type="entry name" value="CA_dom_sf"/>
</dbReference>
<dbReference type="SMART" id="SM01057">
    <property type="entry name" value="Carb_anhydrase"/>
    <property type="match status" value="1"/>
</dbReference>
<dbReference type="InterPro" id="IPR001148">
    <property type="entry name" value="CA_dom"/>
</dbReference>
<name>A0A1I3IGX4_9GAMM</name>
<dbReference type="STRING" id="289370.SAMN05216602_1724"/>
<keyword evidence="5" id="KW-0456">Lyase</keyword>
<feature type="chain" id="PRO_5010347571" description="carbonic anhydrase" evidence="7">
    <location>
        <begin position="23"/>
        <end position="237"/>
    </location>
</feature>
<dbReference type="SUPFAM" id="SSF51069">
    <property type="entry name" value="Carbonic anhydrase"/>
    <property type="match status" value="1"/>
</dbReference>
<evidence type="ECO:0000256" key="6">
    <source>
        <dbReference type="ARBA" id="ARBA00048348"/>
    </source>
</evidence>
<dbReference type="GO" id="GO:0004089">
    <property type="term" value="F:carbonate dehydratase activity"/>
    <property type="evidence" value="ECO:0007669"/>
    <property type="project" value="UniProtKB-EC"/>
</dbReference>
<gene>
    <name evidence="9" type="ORF">SAMN05216602_1724</name>
</gene>
<keyword evidence="10" id="KW-1185">Reference proteome</keyword>
<evidence type="ECO:0000256" key="1">
    <source>
        <dbReference type="ARBA" id="ARBA00010718"/>
    </source>
</evidence>
<dbReference type="Proteomes" id="UP000183018">
    <property type="component" value="Unassembled WGS sequence"/>
</dbReference>
<feature type="domain" description="Alpha-carbonic anhydrase" evidence="8">
    <location>
        <begin position="23"/>
        <end position="237"/>
    </location>
</feature>
<dbReference type="AlphaFoldDB" id="A0A1I3IGX4"/>
<protein>
    <recommendedName>
        <fullName evidence="2">carbonic anhydrase</fullName>
        <ecNumber evidence="2">4.2.1.1</ecNumber>
    </recommendedName>
</protein>
<feature type="signal peptide" evidence="7">
    <location>
        <begin position="1"/>
        <end position="22"/>
    </location>
</feature>
<sequence>MRIPLSFAVTPLAIVCSMSASAEKIDYDHQEKWTPPPAIAQSPVDIRSDMAIEGDPEESQEIALRNTEAALKVVDNGHAVEVETNGPDARIRGRHFELAQFHFHAMSEHTFNGQSFPMEGHFVFKAKNGRLAVIGVMYREGEPNRLAGEVLDALEGAHGGEIEREDIAVMLPANRSYHHYLGSLTTPPLTENVEWYVMDTPVTLSKAQIASFNARYSHNNRKIQPLNGRPLVRYVQQ</sequence>
<evidence type="ECO:0000256" key="3">
    <source>
        <dbReference type="ARBA" id="ARBA00022723"/>
    </source>
</evidence>
<accession>A0A1I3IGX4</accession>
<comment type="catalytic activity">
    <reaction evidence="6">
        <text>hydrogencarbonate + H(+) = CO2 + H2O</text>
        <dbReference type="Rhea" id="RHEA:10748"/>
        <dbReference type="ChEBI" id="CHEBI:15377"/>
        <dbReference type="ChEBI" id="CHEBI:15378"/>
        <dbReference type="ChEBI" id="CHEBI:16526"/>
        <dbReference type="ChEBI" id="CHEBI:17544"/>
        <dbReference type="EC" id="4.2.1.1"/>
    </reaction>
</comment>
<evidence type="ECO:0000256" key="5">
    <source>
        <dbReference type="ARBA" id="ARBA00023239"/>
    </source>
</evidence>
<dbReference type="GO" id="GO:0008270">
    <property type="term" value="F:zinc ion binding"/>
    <property type="evidence" value="ECO:0007669"/>
    <property type="project" value="InterPro"/>
</dbReference>
<evidence type="ECO:0000259" key="8">
    <source>
        <dbReference type="PROSITE" id="PS51144"/>
    </source>
</evidence>
<keyword evidence="4" id="KW-0862">Zinc</keyword>
<dbReference type="PANTHER" id="PTHR18952">
    <property type="entry name" value="CARBONIC ANHYDRASE"/>
    <property type="match status" value="1"/>
</dbReference>
<keyword evidence="3" id="KW-0479">Metal-binding</keyword>
<evidence type="ECO:0000313" key="9">
    <source>
        <dbReference type="EMBL" id="SFI47285.1"/>
    </source>
</evidence>
<dbReference type="PANTHER" id="PTHR18952:SF265">
    <property type="entry name" value="CARBONIC ANHYDRASE"/>
    <property type="match status" value="1"/>
</dbReference>
<dbReference type="CDD" id="cd03124">
    <property type="entry name" value="alpha_CA_prokaryotic_like"/>
    <property type="match status" value="1"/>
</dbReference>
<dbReference type="Pfam" id="PF00194">
    <property type="entry name" value="Carb_anhydrase"/>
    <property type="match status" value="1"/>
</dbReference>
<dbReference type="PROSITE" id="PS51144">
    <property type="entry name" value="ALPHA_CA_2"/>
    <property type="match status" value="1"/>
</dbReference>
<evidence type="ECO:0000256" key="4">
    <source>
        <dbReference type="ARBA" id="ARBA00022833"/>
    </source>
</evidence>
<dbReference type="Gene3D" id="3.10.200.10">
    <property type="entry name" value="Alpha carbonic anhydrase"/>
    <property type="match status" value="1"/>
</dbReference>